<organism evidence="2 3">
    <name type="scientific">Pirellula staleyi (strain ATCC 27377 / DSM 6068 / ICPB 4128)</name>
    <name type="common">Pirella staleyi</name>
    <dbReference type="NCBI Taxonomy" id="530564"/>
    <lineage>
        <taxon>Bacteria</taxon>
        <taxon>Pseudomonadati</taxon>
        <taxon>Planctomycetota</taxon>
        <taxon>Planctomycetia</taxon>
        <taxon>Pirellulales</taxon>
        <taxon>Pirellulaceae</taxon>
        <taxon>Pirellula</taxon>
    </lineage>
</organism>
<gene>
    <name evidence="2" type="ordered locus">Psta_1378</name>
</gene>
<accession>D2QWV1</accession>
<name>D2QWV1_PIRSD</name>
<keyword evidence="1" id="KW-1133">Transmembrane helix</keyword>
<dbReference type="HOGENOM" id="CLU_2397083_0_0_0"/>
<dbReference type="KEGG" id="psl:Psta_1378"/>
<dbReference type="Proteomes" id="UP000001887">
    <property type="component" value="Chromosome"/>
</dbReference>
<dbReference type="EMBL" id="CP001848">
    <property type="protein sequence ID" value="ADB16055.1"/>
    <property type="molecule type" value="Genomic_DNA"/>
</dbReference>
<evidence type="ECO:0008006" key="4">
    <source>
        <dbReference type="Google" id="ProtNLM"/>
    </source>
</evidence>
<keyword evidence="1" id="KW-0472">Membrane</keyword>
<feature type="transmembrane region" description="Helical" evidence="1">
    <location>
        <begin position="65"/>
        <end position="88"/>
    </location>
</feature>
<feature type="transmembrane region" description="Helical" evidence="1">
    <location>
        <begin position="21"/>
        <end position="45"/>
    </location>
</feature>
<evidence type="ECO:0000313" key="2">
    <source>
        <dbReference type="EMBL" id="ADB16055.1"/>
    </source>
</evidence>
<evidence type="ECO:0000313" key="3">
    <source>
        <dbReference type="Proteomes" id="UP000001887"/>
    </source>
</evidence>
<keyword evidence="1" id="KW-0812">Transmembrane</keyword>
<dbReference type="OrthoDB" id="4462868at2"/>
<sequence length="93" mass="9608">MSTMPGSNPAIEKEIASKATTALICGIVGLFCCMFVGIYAIIVAGQGEKLIAQYGVGQEHASKLMIGKVLGFVAIGLFVLGIVANVIMMAMQG</sequence>
<protein>
    <recommendedName>
        <fullName evidence="4">DUF4190 domain-containing protein</fullName>
    </recommendedName>
</protein>
<proteinExistence type="predicted"/>
<keyword evidence="3" id="KW-1185">Reference proteome</keyword>
<dbReference type="AlphaFoldDB" id="D2QWV1"/>
<evidence type="ECO:0000256" key="1">
    <source>
        <dbReference type="SAM" id="Phobius"/>
    </source>
</evidence>
<reference evidence="2 3" key="1">
    <citation type="journal article" date="2009" name="Stand. Genomic Sci.">
        <title>Complete genome sequence of Pirellula staleyi type strain (ATCC 27377).</title>
        <authorList>
            <person name="Clum A."/>
            <person name="Tindall B.J."/>
            <person name="Sikorski J."/>
            <person name="Ivanova N."/>
            <person name="Mavrommatis K."/>
            <person name="Lucas S."/>
            <person name="Glavina del Rio T."/>
            <person name="Nolan M."/>
            <person name="Chen F."/>
            <person name="Tice H."/>
            <person name="Pitluck S."/>
            <person name="Cheng J.F."/>
            <person name="Chertkov O."/>
            <person name="Brettin T."/>
            <person name="Han C."/>
            <person name="Detter J.C."/>
            <person name="Kuske C."/>
            <person name="Bruce D."/>
            <person name="Goodwin L."/>
            <person name="Ovchinikova G."/>
            <person name="Pati A."/>
            <person name="Mikhailova N."/>
            <person name="Chen A."/>
            <person name="Palaniappan K."/>
            <person name="Land M."/>
            <person name="Hauser L."/>
            <person name="Chang Y.J."/>
            <person name="Jeffries C.D."/>
            <person name="Chain P."/>
            <person name="Rohde M."/>
            <person name="Goker M."/>
            <person name="Bristow J."/>
            <person name="Eisen J.A."/>
            <person name="Markowitz V."/>
            <person name="Hugenholtz P."/>
            <person name="Kyrpides N.C."/>
            <person name="Klenk H.P."/>
            <person name="Lapidus A."/>
        </authorList>
    </citation>
    <scope>NUCLEOTIDE SEQUENCE [LARGE SCALE GENOMIC DNA]</scope>
    <source>
        <strain evidence="3">ATCC 27377 / DSM 6068 / ICPB 4128</strain>
    </source>
</reference>